<dbReference type="GO" id="GO:0005886">
    <property type="term" value="C:plasma membrane"/>
    <property type="evidence" value="ECO:0007669"/>
    <property type="project" value="UniProtKB-SubCell"/>
</dbReference>
<sequence length="479" mass="51398">MTARGARRPLLAGLRARILAIIVVVTCLTAGVTGVAVTVVVRDWVYQDAQDAVLTTFRHDMENFERNPGRARTWPRENPPAEAPPGATPPPPFVGLSSDYLVEVDGETEQWGNGIRPQDIPRSMREELVAVPSVYRFQRLSDGRLLVAHSMNRPANLDATSVVVYGVQPLEDVGARLNRLTVLLIVAVAGSALLGVLVALLVARTVIRPLSRVQAVAARVTDGDVEARLPATNVAELRDLTETFNSMLDRQTESIDVLRRQDARSRRFVGDVSHELRSPLAALVPAAEVLREEAAALEPGADLRRASELVASEVDTLAGLVEDLLEMTRLDAGAAEVRREPFELAGALREALDARGWPSVVVDGAPLTVDSDRRRVVAVVTNLVGNAVRHGAPPVTVTVDGAPEGAVVEVRDHGPGVPPGDEERVFGRFAKAQEARSRGAGGGAGLGLAIARDNARLLGGDVDYRRDGATTVFRLRLAR</sequence>
<dbReference type="PROSITE" id="PS50109">
    <property type="entry name" value="HIS_KIN"/>
    <property type="match status" value="1"/>
</dbReference>
<dbReference type="SUPFAM" id="SSF47384">
    <property type="entry name" value="Homodimeric domain of signal transducing histidine kinase"/>
    <property type="match status" value="1"/>
</dbReference>
<name>A0A5C5RJS5_9ACTN</name>
<dbReference type="RefSeq" id="WP_146436517.1">
    <property type="nucleotide sequence ID" value="NZ_VIGV01000006.1"/>
</dbReference>
<evidence type="ECO:0000256" key="3">
    <source>
        <dbReference type="ARBA" id="ARBA00012438"/>
    </source>
</evidence>
<dbReference type="EMBL" id="VIGV01000006">
    <property type="protein sequence ID" value="TWS22872.1"/>
    <property type="molecule type" value="Genomic_DNA"/>
</dbReference>
<dbReference type="SUPFAM" id="SSF55874">
    <property type="entry name" value="ATPase domain of HSP90 chaperone/DNA topoisomerase II/histidine kinase"/>
    <property type="match status" value="1"/>
</dbReference>
<evidence type="ECO:0000256" key="2">
    <source>
        <dbReference type="ARBA" id="ARBA00004236"/>
    </source>
</evidence>
<dbReference type="InterPro" id="IPR036097">
    <property type="entry name" value="HisK_dim/P_sf"/>
</dbReference>
<protein>
    <recommendedName>
        <fullName evidence="3">histidine kinase</fullName>
        <ecNumber evidence="3">2.7.13.3</ecNumber>
    </recommendedName>
</protein>
<evidence type="ECO:0000256" key="8">
    <source>
        <dbReference type="ARBA" id="ARBA00022989"/>
    </source>
</evidence>
<keyword evidence="6 12" id="KW-0812">Transmembrane</keyword>
<dbReference type="CDD" id="cd00082">
    <property type="entry name" value="HisKA"/>
    <property type="match status" value="1"/>
</dbReference>
<evidence type="ECO:0000313" key="16">
    <source>
        <dbReference type="Proteomes" id="UP000319792"/>
    </source>
</evidence>
<evidence type="ECO:0000259" key="13">
    <source>
        <dbReference type="PROSITE" id="PS50109"/>
    </source>
</evidence>
<dbReference type="PANTHER" id="PTHR45436:SF5">
    <property type="entry name" value="SENSOR HISTIDINE KINASE TRCS"/>
    <property type="match status" value="1"/>
</dbReference>
<evidence type="ECO:0000256" key="4">
    <source>
        <dbReference type="ARBA" id="ARBA00022553"/>
    </source>
</evidence>
<keyword evidence="5" id="KW-0808">Transferase</keyword>
<dbReference type="InterPro" id="IPR050428">
    <property type="entry name" value="TCS_sensor_his_kinase"/>
</dbReference>
<dbReference type="CDD" id="cd06225">
    <property type="entry name" value="HAMP"/>
    <property type="match status" value="1"/>
</dbReference>
<dbReference type="Gene3D" id="6.10.340.10">
    <property type="match status" value="1"/>
</dbReference>
<gene>
    <name evidence="15" type="ORF">FK268_17875</name>
</gene>
<dbReference type="SUPFAM" id="SSF158472">
    <property type="entry name" value="HAMP domain-like"/>
    <property type="match status" value="1"/>
</dbReference>
<dbReference type="SMART" id="SM00388">
    <property type="entry name" value="HisKA"/>
    <property type="match status" value="1"/>
</dbReference>
<comment type="subcellular location">
    <subcellularLocation>
        <location evidence="2">Cell membrane</location>
    </subcellularLocation>
</comment>
<accession>A0A5C5RJS5</accession>
<comment type="caution">
    <text evidence="15">The sequence shown here is derived from an EMBL/GenBank/DDBJ whole genome shotgun (WGS) entry which is preliminary data.</text>
</comment>
<keyword evidence="4" id="KW-0597">Phosphoprotein</keyword>
<dbReference type="InterPro" id="IPR036890">
    <property type="entry name" value="HATPase_C_sf"/>
</dbReference>
<evidence type="ECO:0000313" key="15">
    <source>
        <dbReference type="EMBL" id="TWS22872.1"/>
    </source>
</evidence>
<feature type="transmembrane region" description="Helical" evidence="12">
    <location>
        <begin position="18"/>
        <end position="41"/>
    </location>
</feature>
<feature type="compositionally biased region" description="Pro residues" evidence="11">
    <location>
        <begin position="77"/>
        <end position="90"/>
    </location>
</feature>
<dbReference type="Pfam" id="PF00512">
    <property type="entry name" value="HisKA"/>
    <property type="match status" value="1"/>
</dbReference>
<evidence type="ECO:0000256" key="12">
    <source>
        <dbReference type="SAM" id="Phobius"/>
    </source>
</evidence>
<feature type="domain" description="Histidine kinase" evidence="13">
    <location>
        <begin position="271"/>
        <end position="479"/>
    </location>
</feature>
<dbReference type="Proteomes" id="UP000319792">
    <property type="component" value="Unassembled WGS sequence"/>
</dbReference>
<comment type="catalytic activity">
    <reaction evidence="1">
        <text>ATP + protein L-histidine = ADP + protein N-phospho-L-histidine.</text>
        <dbReference type="EC" id="2.7.13.3"/>
    </reaction>
</comment>
<reference evidence="15 16" key="1">
    <citation type="submission" date="2019-08" db="EMBL/GenBank/DDBJ databases">
        <title>Tsukamurella conjunctivitidis sp. nov., Tsukamurella assacharolytica sp. nov. and Tsukamurella sputae sp. nov. isolated from patients with conjunctivitis, bacteraemia (lymphoma) and respiratory infection (sputum) in Hong Kong.</title>
        <authorList>
            <person name="Fok K.M.N."/>
            <person name="Fong J.Y.H."/>
        </authorList>
    </citation>
    <scope>NUCLEOTIDE SEQUENCE [LARGE SCALE GENOMIC DNA]</scope>
    <source>
        <strain evidence="15 16">HKU70</strain>
    </source>
</reference>
<evidence type="ECO:0000256" key="10">
    <source>
        <dbReference type="ARBA" id="ARBA00023136"/>
    </source>
</evidence>
<dbReference type="InterPro" id="IPR004358">
    <property type="entry name" value="Sig_transdc_His_kin-like_C"/>
</dbReference>
<dbReference type="Pfam" id="PF02518">
    <property type="entry name" value="HATPase_c"/>
    <property type="match status" value="1"/>
</dbReference>
<evidence type="ECO:0000259" key="14">
    <source>
        <dbReference type="PROSITE" id="PS50885"/>
    </source>
</evidence>
<dbReference type="PRINTS" id="PR00344">
    <property type="entry name" value="BCTRLSENSOR"/>
</dbReference>
<proteinExistence type="predicted"/>
<organism evidence="15 16">
    <name type="scientific">Tsukamurella sputi</name>
    <dbReference type="NCBI Taxonomy" id="2591848"/>
    <lineage>
        <taxon>Bacteria</taxon>
        <taxon>Bacillati</taxon>
        <taxon>Actinomycetota</taxon>
        <taxon>Actinomycetes</taxon>
        <taxon>Mycobacteriales</taxon>
        <taxon>Tsukamurellaceae</taxon>
        <taxon>Tsukamurella</taxon>
    </lineage>
</organism>
<keyword evidence="16" id="KW-1185">Reference proteome</keyword>
<dbReference type="SMART" id="SM00387">
    <property type="entry name" value="HATPase_c"/>
    <property type="match status" value="1"/>
</dbReference>
<evidence type="ECO:0000256" key="9">
    <source>
        <dbReference type="ARBA" id="ARBA00023012"/>
    </source>
</evidence>
<dbReference type="InterPro" id="IPR003661">
    <property type="entry name" value="HisK_dim/P_dom"/>
</dbReference>
<dbReference type="Gene3D" id="3.30.565.10">
    <property type="entry name" value="Histidine kinase-like ATPase, C-terminal domain"/>
    <property type="match status" value="1"/>
</dbReference>
<dbReference type="InterPro" id="IPR003594">
    <property type="entry name" value="HATPase_dom"/>
</dbReference>
<evidence type="ECO:0000256" key="7">
    <source>
        <dbReference type="ARBA" id="ARBA00022777"/>
    </source>
</evidence>
<evidence type="ECO:0000256" key="6">
    <source>
        <dbReference type="ARBA" id="ARBA00022692"/>
    </source>
</evidence>
<keyword evidence="8 12" id="KW-1133">Transmembrane helix</keyword>
<dbReference type="InterPro" id="IPR005467">
    <property type="entry name" value="His_kinase_dom"/>
</dbReference>
<evidence type="ECO:0000256" key="1">
    <source>
        <dbReference type="ARBA" id="ARBA00000085"/>
    </source>
</evidence>
<evidence type="ECO:0000256" key="5">
    <source>
        <dbReference type="ARBA" id="ARBA00022679"/>
    </source>
</evidence>
<dbReference type="PROSITE" id="PS50885">
    <property type="entry name" value="HAMP"/>
    <property type="match status" value="1"/>
</dbReference>
<dbReference type="Gene3D" id="1.10.287.130">
    <property type="match status" value="1"/>
</dbReference>
<keyword evidence="10 12" id="KW-0472">Membrane</keyword>
<keyword evidence="7 15" id="KW-0418">Kinase</keyword>
<feature type="transmembrane region" description="Helical" evidence="12">
    <location>
        <begin position="180"/>
        <end position="203"/>
    </location>
</feature>
<dbReference type="PANTHER" id="PTHR45436">
    <property type="entry name" value="SENSOR HISTIDINE KINASE YKOH"/>
    <property type="match status" value="1"/>
</dbReference>
<feature type="region of interest" description="Disordered" evidence="11">
    <location>
        <begin position="64"/>
        <end position="90"/>
    </location>
</feature>
<feature type="domain" description="HAMP" evidence="14">
    <location>
        <begin position="204"/>
        <end position="256"/>
    </location>
</feature>
<keyword evidence="9" id="KW-0902">Two-component regulatory system</keyword>
<evidence type="ECO:0000256" key="11">
    <source>
        <dbReference type="SAM" id="MobiDB-lite"/>
    </source>
</evidence>
<dbReference type="SMART" id="SM00304">
    <property type="entry name" value="HAMP"/>
    <property type="match status" value="1"/>
</dbReference>
<dbReference type="InterPro" id="IPR003660">
    <property type="entry name" value="HAMP_dom"/>
</dbReference>
<dbReference type="AlphaFoldDB" id="A0A5C5RJS5"/>
<dbReference type="EC" id="2.7.13.3" evidence="3"/>
<dbReference type="Pfam" id="PF00672">
    <property type="entry name" value="HAMP"/>
    <property type="match status" value="1"/>
</dbReference>
<dbReference type="GO" id="GO:0000155">
    <property type="term" value="F:phosphorelay sensor kinase activity"/>
    <property type="evidence" value="ECO:0007669"/>
    <property type="project" value="InterPro"/>
</dbReference>
<dbReference type="OrthoDB" id="5242752at2"/>